<feature type="active site" evidence="4">
    <location>
        <position position="27"/>
    </location>
</feature>
<accession>A0A1C3K6X4</accession>
<evidence type="ECO:0000313" key="9">
    <source>
        <dbReference type="EMBL" id="SOE45915.1"/>
    </source>
</evidence>
<protein>
    <recommendedName>
        <fullName evidence="2 4">Acylphosphatase</fullName>
        <ecNumber evidence="2 4">3.6.1.7</ecNumber>
    </recommendedName>
</protein>
<proteinExistence type="inferred from homology"/>
<dbReference type="OrthoDB" id="5295388at2"/>
<dbReference type="PANTHER" id="PTHR47268:SF4">
    <property type="entry name" value="ACYLPHOSPHATASE"/>
    <property type="match status" value="1"/>
</dbReference>
<keyword evidence="4 5" id="KW-0378">Hydrolase</keyword>
<dbReference type="EMBL" id="FLRC01000052">
    <property type="protein sequence ID" value="SBT27097.1"/>
    <property type="molecule type" value="Genomic_DNA"/>
</dbReference>
<dbReference type="PROSITE" id="PS00151">
    <property type="entry name" value="ACYLPHOSPHATASE_2"/>
    <property type="match status" value="1"/>
</dbReference>
<dbReference type="EC" id="3.6.1.7" evidence="2 4"/>
<evidence type="ECO:0000256" key="4">
    <source>
        <dbReference type="PROSITE-ProRule" id="PRU00520"/>
    </source>
</evidence>
<dbReference type="PANTHER" id="PTHR47268">
    <property type="entry name" value="ACYLPHOSPHATASE"/>
    <property type="match status" value="1"/>
</dbReference>
<reference evidence="9 10" key="2">
    <citation type="submission" date="2017-08" db="EMBL/GenBank/DDBJ databases">
        <authorList>
            <person name="de Groot N.N."/>
        </authorList>
    </citation>
    <scope>NUCLEOTIDE SEQUENCE [LARGE SCALE GENOMIC DNA]</scope>
    <source>
        <strain evidence="9">Orrdi1</strain>
    </source>
</reference>
<dbReference type="RefSeq" id="WP_067758069.1">
    <property type="nucleotide sequence ID" value="NZ_LT907988.1"/>
</dbReference>
<dbReference type="NCBIfam" id="NF010998">
    <property type="entry name" value="PRK14424.1"/>
    <property type="match status" value="1"/>
</dbReference>
<evidence type="ECO:0000313" key="10">
    <source>
        <dbReference type="Proteomes" id="UP000078558"/>
    </source>
</evidence>
<evidence type="ECO:0000259" key="7">
    <source>
        <dbReference type="PROSITE" id="PS51160"/>
    </source>
</evidence>
<feature type="domain" description="Acylphosphatase-like" evidence="7">
    <location>
        <begin position="12"/>
        <end position="98"/>
    </location>
</feature>
<dbReference type="KEGG" id="odi:ODI_R0021"/>
<dbReference type="InterPro" id="IPR036046">
    <property type="entry name" value="Acylphosphatase-like_dom_sf"/>
</dbReference>
<evidence type="ECO:0000256" key="6">
    <source>
        <dbReference type="RuleBase" id="RU004168"/>
    </source>
</evidence>
<dbReference type="SUPFAM" id="SSF54975">
    <property type="entry name" value="Acylphosphatase/BLUF domain-like"/>
    <property type="match status" value="1"/>
</dbReference>
<evidence type="ECO:0000256" key="1">
    <source>
        <dbReference type="ARBA" id="ARBA00005614"/>
    </source>
</evidence>
<dbReference type="Pfam" id="PF00708">
    <property type="entry name" value="Acylphosphatase"/>
    <property type="match status" value="1"/>
</dbReference>
<gene>
    <name evidence="8" type="ORF">ODI_03204</name>
    <name evidence="9" type="ORF">ODI_R0021</name>
</gene>
<feature type="active site" evidence="4">
    <location>
        <position position="45"/>
    </location>
</feature>
<name>A0A1C3K6X4_9BURK</name>
<evidence type="ECO:0000256" key="2">
    <source>
        <dbReference type="ARBA" id="ARBA00012150"/>
    </source>
</evidence>
<comment type="similarity">
    <text evidence="1 6">Belongs to the acylphosphatase family.</text>
</comment>
<dbReference type="PROSITE" id="PS51160">
    <property type="entry name" value="ACYLPHOSPHATASE_3"/>
    <property type="match status" value="1"/>
</dbReference>
<sequence length="98" mass="10849">MTEDPLASAIETVSVRVLGKVQGVGFRLATVRQARLLGVRGWVQNASDGSVEALLQGTANQIDRMLAWLREGPPAAEVREVLSEVRYEDRRYANFAQH</sequence>
<dbReference type="InterPro" id="IPR017968">
    <property type="entry name" value="Acylphosphatase_CS"/>
</dbReference>
<dbReference type="EMBL" id="LT907988">
    <property type="protein sequence ID" value="SOE45915.1"/>
    <property type="molecule type" value="Genomic_DNA"/>
</dbReference>
<evidence type="ECO:0000256" key="5">
    <source>
        <dbReference type="RuleBase" id="RU000553"/>
    </source>
</evidence>
<dbReference type="PRINTS" id="PR00112">
    <property type="entry name" value="ACYLPHPHTASE"/>
</dbReference>
<dbReference type="InterPro" id="IPR020456">
    <property type="entry name" value="Acylphosphatase"/>
</dbReference>
<evidence type="ECO:0000313" key="8">
    <source>
        <dbReference type="EMBL" id="SBT27097.1"/>
    </source>
</evidence>
<dbReference type="STRING" id="1851544.ODI_03204"/>
<comment type="catalytic activity">
    <reaction evidence="3 4 5">
        <text>an acyl phosphate + H2O = a carboxylate + phosphate + H(+)</text>
        <dbReference type="Rhea" id="RHEA:14965"/>
        <dbReference type="ChEBI" id="CHEBI:15377"/>
        <dbReference type="ChEBI" id="CHEBI:15378"/>
        <dbReference type="ChEBI" id="CHEBI:29067"/>
        <dbReference type="ChEBI" id="CHEBI:43474"/>
        <dbReference type="ChEBI" id="CHEBI:59918"/>
        <dbReference type="EC" id="3.6.1.7"/>
    </reaction>
</comment>
<dbReference type="Proteomes" id="UP000078558">
    <property type="component" value="Chromosome I"/>
</dbReference>
<dbReference type="PROSITE" id="PS00150">
    <property type="entry name" value="ACYLPHOSPHATASE_1"/>
    <property type="match status" value="1"/>
</dbReference>
<dbReference type="GO" id="GO:0003998">
    <property type="term" value="F:acylphosphatase activity"/>
    <property type="evidence" value="ECO:0007669"/>
    <property type="project" value="UniProtKB-EC"/>
</dbReference>
<dbReference type="Gene3D" id="3.30.70.100">
    <property type="match status" value="1"/>
</dbReference>
<evidence type="ECO:0000256" key="3">
    <source>
        <dbReference type="ARBA" id="ARBA00047645"/>
    </source>
</evidence>
<dbReference type="AlphaFoldDB" id="A0A1C3K6X4"/>
<keyword evidence="10" id="KW-1185">Reference proteome</keyword>
<organism evidence="8 10">
    <name type="scientific">Orrella dioscoreae</name>
    <dbReference type="NCBI Taxonomy" id="1851544"/>
    <lineage>
        <taxon>Bacteria</taxon>
        <taxon>Pseudomonadati</taxon>
        <taxon>Pseudomonadota</taxon>
        <taxon>Betaproteobacteria</taxon>
        <taxon>Burkholderiales</taxon>
        <taxon>Alcaligenaceae</taxon>
        <taxon>Orrella</taxon>
    </lineage>
</organism>
<dbReference type="InterPro" id="IPR001792">
    <property type="entry name" value="Acylphosphatase-like_dom"/>
</dbReference>
<reference evidence="8 10" key="1">
    <citation type="submission" date="2016-06" db="EMBL/GenBank/DDBJ databases">
        <authorList>
            <person name="Kjaerup R.B."/>
            <person name="Dalgaard T.S."/>
            <person name="Juul-Madsen H.R."/>
        </authorList>
    </citation>
    <scope>NUCLEOTIDE SEQUENCE [LARGE SCALE GENOMIC DNA]</scope>
    <source>
        <strain evidence="8">Orrdi1</strain>
    </source>
</reference>